<organism evidence="2 3">
    <name type="scientific">Sphingomonas changbaiensis NBRC 104936</name>
    <dbReference type="NCBI Taxonomy" id="1219043"/>
    <lineage>
        <taxon>Bacteria</taxon>
        <taxon>Pseudomonadati</taxon>
        <taxon>Pseudomonadota</taxon>
        <taxon>Alphaproteobacteria</taxon>
        <taxon>Sphingomonadales</taxon>
        <taxon>Sphingomonadaceae</taxon>
        <taxon>Sphingomonas</taxon>
    </lineage>
</organism>
<dbReference type="AlphaFoldDB" id="A0A0E9MMX8"/>
<sequence length="462" mass="50462">MSDARLRFAPLALLGLPVAVQLAGYWPGLITWDSIRQYAQALSGDYDDWHPPVMEWIWSKLILIQPGTAPMLILQIALYWGGFVAIAAWCLKERRILAFAGVLATALLPIPLALLGAILKDSLMAGALVAATALLVWRERLGVWASAIGIALLVFAAMLRFNAWPACLPLMLALLPGAAKRTRPRLTLSMLVGLSVLVAAMPVANRLLGAKRSGVELSLIIFDLGGITRFSGENQFPDTGVANPVAVNRRCYSPIKWDSYSFWARTPCPITFYDIDDAFQDAHQSPVRWWLGSIAAHPLAYLHHRLLHYNINTRLFVQHDVAIDRPVPKEAPPNDWGFRLPGTIAQRWVDDAALTSAATPLGWPAAWMALALGVLLATWRSAKAGPAFPLAASALLYGLSYFPTSVAAELRYYLWTMIGAGLALAFAADALVRTRATLRRRTMLMGPWLLISALCAAARLAG</sequence>
<feature type="transmembrane region" description="Helical" evidence="1">
    <location>
        <begin position="412"/>
        <end position="432"/>
    </location>
</feature>
<proteinExistence type="predicted"/>
<reference evidence="2 3" key="1">
    <citation type="submission" date="2015-04" db="EMBL/GenBank/DDBJ databases">
        <title>Whole genome shotgun sequence of Sphingomonas changbaiensis NBRC 104936.</title>
        <authorList>
            <person name="Katano-Makiyama Y."/>
            <person name="Hosoyama A."/>
            <person name="Hashimoto M."/>
            <person name="Noguchi M."/>
            <person name="Tsuchikane K."/>
            <person name="Ohji S."/>
            <person name="Yamazoe A."/>
            <person name="Ichikawa N."/>
            <person name="Kimura A."/>
            <person name="Fujita N."/>
        </authorList>
    </citation>
    <scope>NUCLEOTIDE SEQUENCE [LARGE SCALE GENOMIC DNA]</scope>
    <source>
        <strain evidence="2 3">NBRC 104936</strain>
    </source>
</reference>
<keyword evidence="1" id="KW-0812">Transmembrane</keyword>
<feature type="transmembrane region" description="Helical" evidence="1">
    <location>
        <begin position="444"/>
        <end position="461"/>
    </location>
</feature>
<dbReference type="RefSeq" id="WP_046347623.1">
    <property type="nucleotide sequence ID" value="NZ_BBWU01000019.1"/>
</dbReference>
<evidence type="ECO:0000313" key="2">
    <source>
        <dbReference type="EMBL" id="GAO38791.1"/>
    </source>
</evidence>
<feature type="transmembrane region" description="Helical" evidence="1">
    <location>
        <begin position="386"/>
        <end position="406"/>
    </location>
</feature>
<dbReference type="Proteomes" id="UP000033202">
    <property type="component" value="Unassembled WGS sequence"/>
</dbReference>
<evidence type="ECO:0008006" key="4">
    <source>
        <dbReference type="Google" id="ProtNLM"/>
    </source>
</evidence>
<accession>A0A0E9MMX8</accession>
<dbReference type="OrthoDB" id="7957736at2"/>
<evidence type="ECO:0000313" key="3">
    <source>
        <dbReference type="Proteomes" id="UP000033202"/>
    </source>
</evidence>
<keyword evidence="3" id="KW-1185">Reference proteome</keyword>
<keyword evidence="1" id="KW-0472">Membrane</keyword>
<keyword evidence="1" id="KW-1133">Transmembrane helix</keyword>
<evidence type="ECO:0000256" key="1">
    <source>
        <dbReference type="SAM" id="Phobius"/>
    </source>
</evidence>
<dbReference type="EMBL" id="BBWU01000019">
    <property type="protein sequence ID" value="GAO38791.1"/>
    <property type="molecule type" value="Genomic_DNA"/>
</dbReference>
<feature type="transmembrane region" description="Helical" evidence="1">
    <location>
        <begin position="69"/>
        <end position="89"/>
    </location>
</feature>
<feature type="transmembrane region" description="Helical" evidence="1">
    <location>
        <begin position="361"/>
        <end position="379"/>
    </location>
</feature>
<protein>
    <recommendedName>
        <fullName evidence="4">Glycosyltransferase RgtA/B/C/D-like domain-containing protein</fullName>
    </recommendedName>
</protein>
<feature type="transmembrane region" description="Helical" evidence="1">
    <location>
        <begin position="186"/>
        <end position="204"/>
    </location>
</feature>
<feature type="transmembrane region" description="Helical" evidence="1">
    <location>
        <begin position="96"/>
        <end position="119"/>
    </location>
</feature>
<dbReference type="STRING" id="1219043.SCH01S_19_00950"/>
<gene>
    <name evidence="2" type="ORF">SCH01S_19_00950</name>
</gene>
<comment type="caution">
    <text evidence="2">The sequence shown here is derived from an EMBL/GenBank/DDBJ whole genome shotgun (WGS) entry which is preliminary data.</text>
</comment>
<name>A0A0E9MMX8_9SPHN</name>
<feature type="transmembrane region" description="Helical" evidence="1">
    <location>
        <begin position="143"/>
        <end position="174"/>
    </location>
</feature>